<reference evidence="2 3" key="1">
    <citation type="submission" date="2012-04" db="EMBL/GenBank/DDBJ databases">
        <title>The Genome Sequence of Saprolegnia declina VS20.</title>
        <authorList>
            <consortium name="The Broad Institute Genome Sequencing Platform"/>
            <person name="Russ C."/>
            <person name="Nusbaum C."/>
            <person name="Tyler B."/>
            <person name="van West P."/>
            <person name="Dieguez-Uribeondo J."/>
            <person name="de Bruijn I."/>
            <person name="Tripathy S."/>
            <person name="Jiang R."/>
            <person name="Young S.K."/>
            <person name="Zeng Q."/>
            <person name="Gargeya S."/>
            <person name="Fitzgerald M."/>
            <person name="Haas B."/>
            <person name="Abouelleil A."/>
            <person name="Alvarado L."/>
            <person name="Arachchi H.M."/>
            <person name="Berlin A."/>
            <person name="Chapman S.B."/>
            <person name="Goldberg J."/>
            <person name="Griggs A."/>
            <person name="Gujja S."/>
            <person name="Hansen M."/>
            <person name="Howarth C."/>
            <person name="Imamovic A."/>
            <person name="Larimer J."/>
            <person name="McCowen C."/>
            <person name="Montmayeur A."/>
            <person name="Murphy C."/>
            <person name="Neiman D."/>
            <person name="Pearson M."/>
            <person name="Priest M."/>
            <person name="Roberts A."/>
            <person name="Saif S."/>
            <person name="Shea T."/>
            <person name="Sisk P."/>
            <person name="Sykes S."/>
            <person name="Wortman J."/>
            <person name="Nusbaum C."/>
            <person name="Birren B."/>
        </authorList>
    </citation>
    <scope>NUCLEOTIDE SEQUENCE [LARGE SCALE GENOMIC DNA]</scope>
    <source>
        <strain evidence="2 3">VS20</strain>
    </source>
</reference>
<evidence type="ECO:0000256" key="1">
    <source>
        <dbReference type="SAM" id="MobiDB-lite"/>
    </source>
</evidence>
<dbReference type="RefSeq" id="XP_008605687.1">
    <property type="nucleotide sequence ID" value="XM_008607465.1"/>
</dbReference>
<name>T0S6P4_SAPDV</name>
<dbReference type="GeneID" id="19942637"/>
<dbReference type="VEuPathDB" id="FungiDB:SDRG_01910"/>
<proteinExistence type="predicted"/>
<evidence type="ECO:0000313" key="2">
    <source>
        <dbReference type="EMBL" id="EQC40843.1"/>
    </source>
</evidence>
<dbReference type="Proteomes" id="UP000030762">
    <property type="component" value="Unassembled WGS sequence"/>
</dbReference>
<protein>
    <submittedName>
        <fullName evidence="2">Uncharacterized protein</fullName>
    </submittedName>
</protein>
<keyword evidence="3" id="KW-1185">Reference proteome</keyword>
<accession>T0S6P4</accession>
<feature type="region of interest" description="Disordered" evidence="1">
    <location>
        <begin position="1"/>
        <end position="39"/>
    </location>
</feature>
<sequence length="211" mass="22613">MDECYMSPERKRPRLDCSPTAADDSDCTVMASSSPEEAESPCFFGDDVDAIFSLPPHMMTTGQPRSLFAGMISTDDDATQLAPMNAIIAPHGSQGQDSYDRQPPLSDDTLDGLMLAQASDEALSGGNPIVLSPASQMCVLSHIGTLAARPSTPPAQVEVAVLPPRRSAQGYGKKILATALEWDTCSEHAFLEEASDRDDWALDDLSDSDFE</sequence>
<dbReference type="OMA" id="DCTVMAS"/>
<dbReference type="AlphaFoldDB" id="T0S6P4"/>
<dbReference type="InParanoid" id="T0S6P4"/>
<dbReference type="EMBL" id="JH767135">
    <property type="protein sequence ID" value="EQC40843.1"/>
    <property type="molecule type" value="Genomic_DNA"/>
</dbReference>
<evidence type="ECO:0000313" key="3">
    <source>
        <dbReference type="Proteomes" id="UP000030762"/>
    </source>
</evidence>
<dbReference type="OrthoDB" id="75259at2759"/>
<organism evidence="2 3">
    <name type="scientific">Saprolegnia diclina (strain VS20)</name>
    <dbReference type="NCBI Taxonomy" id="1156394"/>
    <lineage>
        <taxon>Eukaryota</taxon>
        <taxon>Sar</taxon>
        <taxon>Stramenopiles</taxon>
        <taxon>Oomycota</taxon>
        <taxon>Saprolegniomycetes</taxon>
        <taxon>Saprolegniales</taxon>
        <taxon>Saprolegniaceae</taxon>
        <taxon>Saprolegnia</taxon>
    </lineage>
</organism>
<gene>
    <name evidence="2" type="ORF">SDRG_01910</name>
</gene>